<accession>A0ABN1J6R0</accession>
<comment type="caution">
    <text evidence="3">The sequence shown here is derived from an EMBL/GenBank/DDBJ whole genome shotgun (WGS) entry which is preliminary data.</text>
</comment>
<dbReference type="Pfam" id="PF01381">
    <property type="entry name" value="HTH_3"/>
    <property type="match status" value="1"/>
</dbReference>
<feature type="domain" description="HTH cro/C1-type" evidence="2">
    <location>
        <begin position="10"/>
        <end position="64"/>
    </location>
</feature>
<evidence type="ECO:0000313" key="4">
    <source>
        <dbReference type="Proteomes" id="UP001500339"/>
    </source>
</evidence>
<dbReference type="PANTHER" id="PTHR46558:SF4">
    <property type="entry name" value="DNA-BIDING PHAGE PROTEIN"/>
    <property type="match status" value="1"/>
</dbReference>
<protein>
    <recommendedName>
        <fullName evidence="2">HTH cro/C1-type domain-containing protein</fullName>
    </recommendedName>
</protein>
<keyword evidence="4" id="KW-1185">Reference proteome</keyword>
<organism evidence="3 4">
    <name type="scientific">Clostridium malenominatum</name>
    <dbReference type="NCBI Taxonomy" id="1539"/>
    <lineage>
        <taxon>Bacteria</taxon>
        <taxon>Bacillati</taxon>
        <taxon>Bacillota</taxon>
        <taxon>Clostridia</taxon>
        <taxon>Eubacteriales</taxon>
        <taxon>Clostridiaceae</taxon>
        <taxon>Clostridium</taxon>
    </lineage>
</organism>
<dbReference type="SUPFAM" id="SSF47413">
    <property type="entry name" value="lambda repressor-like DNA-binding domains"/>
    <property type="match status" value="1"/>
</dbReference>
<evidence type="ECO:0000259" key="2">
    <source>
        <dbReference type="PROSITE" id="PS50943"/>
    </source>
</evidence>
<dbReference type="Gene3D" id="1.10.260.40">
    <property type="entry name" value="lambda repressor-like DNA-binding domains"/>
    <property type="match status" value="1"/>
</dbReference>
<dbReference type="PANTHER" id="PTHR46558">
    <property type="entry name" value="TRACRIPTIONAL REGULATORY PROTEIN-RELATED-RELATED"/>
    <property type="match status" value="1"/>
</dbReference>
<gene>
    <name evidence="3" type="ORF">GCM10008905_31650</name>
</gene>
<reference evidence="3 4" key="1">
    <citation type="journal article" date="2019" name="Int. J. Syst. Evol. Microbiol.">
        <title>The Global Catalogue of Microorganisms (GCM) 10K type strain sequencing project: providing services to taxonomists for standard genome sequencing and annotation.</title>
        <authorList>
            <consortium name="The Broad Institute Genomics Platform"/>
            <consortium name="The Broad Institute Genome Sequencing Center for Infectious Disease"/>
            <person name="Wu L."/>
            <person name="Ma J."/>
        </authorList>
    </citation>
    <scope>NUCLEOTIDE SEQUENCE [LARGE SCALE GENOMIC DNA]</scope>
    <source>
        <strain evidence="3 4">JCM 1405</strain>
    </source>
</reference>
<dbReference type="PROSITE" id="PS50943">
    <property type="entry name" value="HTH_CROC1"/>
    <property type="match status" value="1"/>
</dbReference>
<dbReference type="Proteomes" id="UP001500339">
    <property type="component" value="Unassembled WGS sequence"/>
</dbReference>
<dbReference type="InterPro" id="IPR001387">
    <property type="entry name" value="Cro/C1-type_HTH"/>
</dbReference>
<dbReference type="InterPro" id="IPR010982">
    <property type="entry name" value="Lambda_DNA-bd_dom_sf"/>
</dbReference>
<name>A0ABN1J6R0_9CLOT</name>
<evidence type="ECO:0000256" key="1">
    <source>
        <dbReference type="ARBA" id="ARBA00023125"/>
    </source>
</evidence>
<dbReference type="RefSeq" id="WP_343771269.1">
    <property type="nucleotide sequence ID" value="NZ_BAAACF010000012.1"/>
</dbReference>
<evidence type="ECO:0000313" key="3">
    <source>
        <dbReference type="EMBL" id="GAA0730398.1"/>
    </source>
</evidence>
<dbReference type="CDD" id="cd00093">
    <property type="entry name" value="HTH_XRE"/>
    <property type="match status" value="1"/>
</dbReference>
<sequence length="173" mass="20428">MDIINLGKSIKKYRTKCGFTQKELAEKLNLSLQSVVKYERGEREPSFATLNSLSKVFGIELSELVAEDNELISTQAKLRKEMNNTVISLFEDSYEELENHKKELYEKYFFSLLEWRLSNIGEAEEFFKLVLSWCPFEGFKHLTKKDVENMATTFSQIYKMNVYEKFLEDRDSR</sequence>
<dbReference type="SMART" id="SM00530">
    <property type="entry name" value="HTH_XRE"/>
    <property type="match status" value="1"/>
</dbReference>
<proteinExistence type="predicted"/>
<dbReference type="EMBL" id="BAAACF010000012">
    <property type="protein sequence ID" value="GAA0730398.1"/>
    <property type="molecule type" value="Genomic_DNA"/>
</dbReference>
<keyword evidence="1" id="KW-0238">DNA-binding</keyword>